<reference evidence="1" key="1">
    <citation type="journal article" date="2015" name="Proc. Natl. Acad. Sci. U.S.A.">
        <title>Networks of energetic and metabolic interactions define dynamics in microbial communities.</title>
        <authorList>
            <person name="Embree M."/>
            <person name="Liu J.K."/>
            <person name="Al-Bassam M.M."/>
            <person name="Zengler K."/>
        </authorList>
    </citation>
    <scope>NUCLEOTIDE SEQUENCE</scope>
</reference>
<protein>
    <recommendedName>
        <fullName evidence="2">Ycfa family protein</fullName>
    </recommendedName>
</protein>
<evidence type="ECO:0000313" key="1">
    <source>
        <dbReference type="EMBL" id="KUG16570.1"/>
    </source>
</evidence>
<organism evidence="1">
    <name type="scientific">hydrocarbon metagenome</name>
    <dbReference type="NCBI Taxonomy" id="938273"/>
    <lineage>
        <taxon>unclassified sequences</taxon>
        <taxon>metagenomes</taxon>
        <taxon>ecological metagenomes</taxon>
    </lineage>
</organism>
<sequence>MPNGQLITIPVSGSLKIGLLKSAIRKAGLDDEEFMILLKE</sequence>
<accession>A0A0W8F6Q5</accession>
<comment type="caution">
    <text evidence="1">The sequence shown here is derived from an EMBL/GenBank/DDBJ whole genome shotgun (WGS) entry which is preliminary data.</text>
</comment>
<dbReference type="AlphaFoldDB" id="A0A0W8F6Q5"/>
<gene>
    <name evidence="1" type="ORF">ASZ90_013754</name>
</gene>
<evidence type="ECO:0008006" key="2">
    <source>
        <dbReference type="Google" id="ProtNLM"/>
    </source>
</evidence>
<dbReference type="InterPro" id="IPR038570">
    <property type="entry name" value="HicA_sf"/>
</dbReference>
<name>A0A0W8F6Q5_9ZZZZ</name>
<dbReference type="Gene3D" id="3.30.920.30">
    <property type="entry name" value="Hypothetical protein"/>
    <property type="match status" value="1"/>
</dbReference>
<dbReference type="EMBL" id="LNQE01001489">
    <property type="protein sequence ID" value="KUG16570.1"/>
    <property type="molecule type" value="Genomic_DNA"/>
</dbReference>
<proteinExistence type="predicted"/>